<dbReference type="RefSeq" id="WP_353110022.1">
    <property type="nucleotide sequence ID" value="NZ_APND01000001.1"/>
</dbReference>
<keyword evidence="12" id="KW-0131">Cell cycle</keyword>
<dbReference type="InterPro" id="IPR016059">
    <property type="entry name" value="DNA_ligase_ATP-dep_CS"/>
</dbReference>
<sequence>MRAFTALYTRLDATTATNDKVAAMRDYFATAPAADAAWAVSFLCGRRIKRLIPSARLREWAAEAIDMPLWLVEESYSAVGDLAETVTLLLDEIETGTAGLDIALHDWVEQRILPLRNLDDDARKAKIEGYWRELPTDARFTLNKLLTGAFRVGVSRRLVTRALAETADIEPARIAHRLMGRWQPTREFFERLVDPEDRGEDAAQPYPFFLASPIEQAPIDNTADLGERADWHAEWKWDGIRAQLIRRQGKNGSECHIWSRGEDLMEGRFPELEQAASELPDGCVLDGEILAWIAGEPRPLPFARLQRRIGRLKPSAKTQSQHPVRFIAYDLMEEGGRDIRGEPIETRRALLQQIVGERDDNARITFSADVEAASWVDLATLRERSREFATEGFVLKRAGSPYRVGRTRGDWWKWKVDPYSIDAVLLYAQPGSGRRSNLLTDYTFAVWDGDNLVPFAKAYSGLTDEEIGQVDHWIRRHTKERFGPVRSVEPTHVFELHFEGIQASNRHKSGIAVRFPRIARWRHDKRIQDADSLEGVKALLPAEEKVTP</sequence>
<reference evidence="15 16" key="1">
    <citation type="submission" date="2013-03" db="EMBL/GenBank/DDBJ databases">
        <title>Salinisphaera dokdonensis CL-ES53 Genome Sequencing.</title>
        <authorList>
            <person name="Li C."/>
            <person name="Lai Q."/>
            <person name="Shao Z."/>
        </authorList>
    </citation>
    <scope>NUCLEOTIDE SEQUENCE [LARGE SCALE GENOMIC DNA]</scope>
    <source>
        <strain evidence="15 16">CL-ES53</strain>
    </source>
</reference>
<dbReference type="EC" id="6.5.1.1" evidence="1"/>
<evidence type="ECO:0000256" key="4">
    <source>
        <dbReference type="ARBA" id="ARBA00022705"/>
    </source>
</evidence>
<evidence type="ECO:0000256" key="12">
    <source>
        <dbReference type="ARBA" id="ARBA00023306"/>
    </source>
</evidence>
<keyword evidence="7" id="KW-0227">DNA damage</keyword>
<dbReference type="Pfam" id="PF04679">
    <property type="entry name" value="DNA_ligase_A_C"/>
    <property type="match status" value="1"/>
</dbReference>
<dbReference type="Proteomes" id="UP001460888">
    <property type="component" value="Unassembled WGS sequence"/>
</dbReference>
<comment type="catalytic activity">
    <reaction evidence="13">
        <text>ATP + (deoxyribonucleotide)n-3'-hydroxyl + 5'-phospho-(deoxyribonucleotide)m = (deoxyribonucleotide)n+m + AMP + diphosphate.</text>
        <dbReference type="EC" id="6.5.1.1"/>
    </reaction>
</comment>
<evidence type="ECO:0000256" key="7">
    <source>
        <dbReference type="ARBA" id="ARBA00022763"/>
    </source>
</evidence>
<dbReference type="PROSITE" id="PS50160">
    <property type="entry name" value="DNA_LIGASE_A3"/>
    <property type="match status" value="1"/>
</dbReference>
<evidence type="ECO:0000256" key="11">
    <source>
        <dbReference type="ARBA" id="ARBA00023204"/>
    </source>
</evidence>
<dbReference type="NCBIfam" id="NF006701">
    <property type="entry name" value="PRK09247.1"/>
    <property type="match status" value="1"/>
</dbReference>
<evidence type="ECO:0000256" key="3">
    <source>
        <dbReference type="ARBA" id="ARBA00022618"/>
    </source>
</evidence>
<comment type="caution">
    <text evidence="15">The sequence shown here is derived from an EMBL/GenBank/DDBJ whole genome shotgun (WGS) entry which is preliminary data.</text>
</comment>
<keyword evidence="6" id="KW-0547">Nucleotide-binding</keyword>
<dbReference type="InterPro" id="IPR050191">
    <property type="entry name" value="ATP-dep_DNA_ligase"/>
</dbReference>
<evidence type="ECO:0000256" key="1">
    <source>
        <dbReference type="ARBA" id="ARBA00012727"/>
    </source>
</evidence>
<dbReference type="CDD" id="cd07972">
    <property type="entry name" value="OBF_DNA_ligase_Arch_LigB"/>
    <property type="match status" value="1"/>
</dbReference>
<keyword evidence="9" id="KW-0460">Magnesium</keyword>
<dbReference type="InterPro" id="IPR012309">
    <property type="entry name" value="DNA_ligase_ATP-dep_C"/>
</dbReference>
<dbReference type="Gene3D" id="2.40.50.140">
    <property type="entry name" value="Nucleic acid-binding proteins"/>
    <property type="match status" value="1"/>
</dbReference>
<keyword evidence="11" id="KW-0234">DNA repair</keyword>
<keyword evidence="16" id="KW-1185">Reference proteome</keyword>
<evidence type="ECO:0000256" key="2">
    <source>
        <dbReference type="ARBA" id="ARBA00022598"/>
    </source>
</evidence>
<evidence type="ECO:0000313" key="15">
    <source>
        <dbReference type="EMBL" id="MES1928764.1"/>
    </source>
</evidence>
<keyword evidence="3" id="KW-0132">Cell division</keyword>
<dbReference type="Pfam" id="PF01068">
    <property type="entry name" value="DNA_ligase_A_M"/>
    <property type="match status" value="1"/>
</dbReference>
<accession>A0ABV2B042</accession>
<feature type="domain" description="ATP-dependent DNA ligase family profile" evidence="14">
    <location>
        <begin position="317"/>
        <end position="448"/>
    </location>
</feature>
<dbReference type="NCBIfam" id="TIGR04120">
    <property type="entry name" value="DNA_lig_bact"/>
    <property type="match status" value="1"/>
</dbReference>
<dbReference type="InterPro" id="IPR012340">
    <property type="entry name" value="NA-bd_OB-fold"/>
</dbReference>
<name>A0ABV2B042_9GAMM</name>
<evidence type="ECO:0000256" key="13">
    <source>
        <dbReference type="ARBA" id="ARBA00034003"/>
    </source>
</evidence>
<evidence type="ECO:0000256" key="9">
    <source>
        <dbReference type="ARBA" id="ARBA00022842"/>
    </source>
</evidence>
<keyword evidence="10" id="KW-0233">DNA recombination</keyword>
<proteinExistence type="predicted"/>
<dbReference type="PANTHER" id="PTHR45674">
    <property type="entry name" value="DNA LIGASE 1/3 FAMILY MEMBER"/>
    <property type="match status" value="1"/>
</dbReference>
<gene>
    <name evidence="15" type="ORF">SADO_05875</name>
</gene>
<dbReference type="PROSITE" id="PS00697">
    <property type="entry name" value="DNA_LIGASE_A1"/>
    <property type="match status" value="1"/>
</dbReference>
<dbReference type="Pfam" id="PF04675">
    <property type="entry name" value="DNA_ligase_A_N"/>
    <property type="match status" value="1"/>
</dbReference>
<dbReference type="EMBL" id="APND01000001">
    <property type="protein sequence ID" value="MES1928764.1"/>
    <property type="molecule type" value="Genomic_DNA"/>
</dbReference>
<evidence type="ECO:0000256" key="5">
    <source>
        <dbReference type="ARBA" id="ARBA00022723"/>
    </source>
</evidence>
<dbReference type="GO" id="GO:0016874">
    <property type="term" value="F:ligase activity"/>
    <property type="evidence" value="ECO:0007669"/>
    <property type="project" value="UniProtKB-KW"/>
</dbReference>
<dbReference type="InterPro" id="IPR012310">
    <property type="entry name" value="DNA_ligase_ATP-dep_cent"/>
</dbReference>
<dbReference type="Gene3D" id="1.10.3260.10">
    <property type="entry name" value="DNA ligase, ATP-dependent, N-terminal domain"/>
    <property type="match status" value="1"/>
</dbReference>
<evidence type="ECO:0000256" key="6">
    <source>
        <dbReference type="ARBA" id="ARBA00022741"/>
    </source>
</evidence>
<dbReference type="PANTHER" id="PTHR45674:SF13">
    <property type="entry name" value="DNA LIGASE-RELATED"/>
    <property type="match status" value="1"/>
</dbReference>
<dbReference type="InterPro" id="IPR036599">
    <property type="entry name" value="DNA_ligase_N_sf"/>
</dbReference>
<keyword evidence="2 15" id="KW-0436">Ligase</keyword>
<evidence type="ECO:0000259" key="14">
    <source>
        <dbReference type="PROSITE" id="PS50160"/>
    </source>
</evidence>
<dbReference type="SUPFAM" id="SSF50249">
    <property type="entry name" value="Nucleic acid-binding proteins"/>
    <property type="match status" value="1"/>
</dbReference>
<dbReference type="InterPro" id="IPR012308">
    <property type="entry name" value="DNA_ligase_ATP-dep_N"/>
</dbReference>
<evidence type="ECO:0000256" key="10">
    <source>
        <dbReference type="ARBA" id="ARBA00023172"/>
    </source>
</evidence>
<dbReference type="Gene3D" id="3.30.470.30">
    <property type="entry name" value="DNA ligase/mRNA capping enzyme"/>
    <property type="match status" value="1"/>
</dbReference>
<protein>
    <recommendedName>
        <fullName evidence="1">DNA ligase (ATP)</fullName>
        <ecNumber evidence="1">6.5.1.1</ecNumber>
    </recommendedName>
</protein>
<dbReference type="CDD" id="cd07897">
    <property type="entry name" value="Adenylation_DNA_ligase_Bac1"/>
    <property type="match status" value="1"/>
</dbReference>
<evidence type="ECO:0000313" key="16">
    <source>
        <dbReference type="Proteomes" id="UP001460888"/>
    </source>
</evidence>
<evidence type="ECO:0000256" key="8">
    <source>
        <dbReference type="ARBA" id="ARBA00022840"/>
    </source>
</evidence>
<keyword evidence="8" id="KW-0067">ATP-binding</keyword>
<keyword evidence="5" id="KW-0479">Metal-binding</keyword>
<keyword evidence="4" id="KW-0235">DNA replication</keyword>
<dbReference type="InterPro" id="IPR026333">
    <property type="entry name" value="ATP_dep_DNA_lig_pp_1105_fam"/>
</dbReference>
<organism evidence="15 16">
    <name type="scientific">Salinisphaera dokdonensis CL-ES53</name>
    <dbReference type="NCBI Taxonomy" id="1304272"/>
    <lineage>
        <taxon>Bacteria</taxon>
        <taxon>Pseudomonadati</taxon>
        <taxon>Pseudomonadota</taxon>
        <taxon>Gammaproteobacteria</taxon>
        <taxon>Salinisphaerales</taxon>
        <taxon>Salinisphaeraceae</taxon>
        <taxon>Salinisphaera</taxon>
    </lineage>
</organism>
<dbReference type="SUPFAM" id="SSF56091">
    <property type="entry name" value="DNA ligase/mRNA capping enzyme, catalytic domain"/>
    <property type="match status" value="1"/>
</dbReference>